<dbReference type="InterPro" id="IPR020846">
    <property type="entry name" value="MFS_dom"/>
</dbReference>
<keyword evidence="10" id="KW-1185">Reference proteome</keyword>
<feature type="region of interest" description="Disordered" evidence="6">
    <location>
        <begin position="459"/>
        <end position="479"/>
    </location>
</feature>
<protein>
    <submittedName>
        <fullName evidence="9">MFS transporter</fullName>
    </submittedName>
</protein>
<feature type="transmembrane region" description="Helical" evidence="7">
    <location>
        <begin position="365"/>
        <end position="387"/>
    </location>
</feature>
<evidence type="ECO:0000256" key="7">
    <source>
        <dbReference type="SAM" id="Phobius"/>
    </source>
</evidence>
<comment type="subcellular location">
    <subcellularLocation>
        <location evidence="1">Cell membrane</location>
        <topology evidence="1">Multi-pass membrane protein</topology>
    </subcellularLocation>
</comment>
<evidence type="ECO:0000313" key="9">
    <source>
        <dbReference type="EMBL" id="GAA4661350.1"/>
    </source>
</evidence>
<evidence type="ECO:0000256" key="2">
    <source>
        <dbReference type="ARBA" id="ARBA00022448"/>
    </source>
</evidence>
<sequence length="479" mass="50838">MLVAQVVNPADSPKDGGPMRIDDVAVRIDRLQRWPYSPRVLFIAGVSFFFAYFDIGNIGSALPAALKALHATTASATTVVSVGLWGYIVGGLINSVVADRYGRRAGLLMATALYGVGSLVNALAPSIEVFTIARFVSGLGIGATLGVISTYMSELAPAASRGRYMARTTLPALVGYALVPIMSVWLIPTFSWGWRAILVVPVAGVVIFILLYRSLPESPRWLVLHGRSAEAEKILRAAEVREGLDTPVLSSPTGTQSPEPARDIRVLFSRRVLPWMLLFFVIWLLNYLPVYAVVGLGTTLLTEHGFSLAKSLQMTLGSSLGIVLGGLFAMWVADRVPRKVPAAVVSGLVAVCLGLVAIAPSSPVIFAAYFLVAFQIGIFAPLMYLLTAEHFPTAGRTTAMALCNGVGHVGGAIGPFIVLALYRAAGFSAVWVFLGALFLLLAVTTLVARNTTGKALETVTTEPGVESGTAPPVRPDRVS</sequence>
<organism evidence="9 10">
    <name type="scientific">Amycolatopsis dongchuanensis</name>
    <dbReference type="NCBI Taxonomy" id="1070866"/>
    <lineage>
        <taxon>Bacteria</taxon>
        <taxon>Bacillati</taxon>
        <taxon>Actinomycetota</taxon>
        <taxon>Actinomycetes</taxon>
        <taxon>Pseudonocardiales</taxon>
        <taxon>Pseudonocardiaceae</taxon>
        <taxon>Amycolatopsis</taxon>
    </lineage>
</organism>
<evidence type="ECO:0000256" key="6">
    <source>
        <dbReference type="SAM" id="MobiDB-lite"/>
    </source>
</evidence>
<evidence type="ECO:0000256" key="5">
    <source>
        <dbReference type="ARBA" id="ARBA00023136"/>
    </source>
</evidence>
<accession>A0ABP8VFJ3</accession>
<feature type="transmembrane region" description="Helical" evidence="7">
    <location>
        <begin position="130"/>
        <end position="152"/>
    </location>
</feature>
<dbReference type="CDD" id="cd17316">
    <property type="entry name" value="MFS_SV2_like"/>
    <property type="match status" value="1"/>
</dbReference>
<feature type="transmembrane region" description="Helical" evidence="7">
    <location>
        <begin position="314"/>
        <end position="333"/>
    </location>
</feature>
<gene>
    <name evidence="9" type="ORF">GCM10023214_61990</name>
</gene>
<feature type="transmembrane region" description="Helical" evidence="7">
    <location>
        <begin position="40"/>
        <end position="62"/>
    </location>
</feature>
<keyword evidence="4 7" id="KW-1133">Transmembrane helix</keyword>
<evidence type="ECO:0000256" key="3">
    <source>
        <dbReference type="ARBA" id="ARBA00022692"/>
    </source>
</evidence>
<reference evidence="10" key="1">
    <citation type="journal article" date="2019" name="Int. J. Syst. Evol. Microbiol.">
        <title>The Global Catalogue of Microorganisms (GCM) 10K type strain sequencing project: providing services to taxonomists for standard genome sequencing and annotation.</title>
        <authorList>
            <consortium name="The Broad Institute Genomics Platform"/>
            <consortium name="The Broad Institute Genome Sequencing Center for Infectious Disease"/>
            <person name="Wu L."/>
            <person name="Ma J."/>
        </authorList>
    </citation>
    <scope>NUCLEOTIDE SEQUENCE [LARGE SCALE GENOMIC DNA]</scope>
    <source>
        <strain evidence="10">JCM 18054</strain>
    </source>
</reference>
<comment type="caution">
    <text evidence="9">The sequence shown here is derived from an EMBL/GenBank/DDBJ whole genome shotgun (WGS) entry which is preliminary data.</text>
</comment>
<feature type="transmembrane region" description="Helical" evidence="7">
    <location>
        <begin position="340"/>
        <end position="359"/>
    </location>
</feature>
<keyword evidence="2" id="KW-0813">Transport</keyword>
<dbReference type="SUPFAM" id="SSF103473">
    <property type="entry name" value="MFS general substrate transporter"/>
    <property type="match status" value="1"/>
</dbReference>
<dbReference type="InterPro" id="IPR036259">
    <property type="entry name" value="MFS_trans_sf"/>
</dbReference>
<feature type="transmembrane region" description="Helical" evidence="7">
    <location>
        <begin position="399"/>
        <end position="422"/>
    </location>
</feature>
<dbReference type="Pfam" id="PF00083">
    <property type="entry name" value="Sugar_tr"/>
    <property type="match status" value="1"/>
</dbReference>
<dbReference type="EMBL" id="BAABIB010000120">
    <property type="protein sequence ID" value="GAA4661350.1"/>
    <property type="molecule type" value="Genomic_DNA"/>
</dbReference>
<dbReference type="PROSITE" id="PS50850">
    <property type="entry name" value="MFS"/>
    <property type="match status" value="1"/>
</dbReference>
<feature type="transmembrane region" description="Helical" evidence="7">
    <location>
        <begin position="272"/>
        <end position="294"/>
    </location>
</feature>
<evidence type="ECO:0000259" key="8">
    <source>
        <dbReference type="PROSITE" id="PS50850"/>
    </source>
</evidence>
<dbReference type="PANTHER" id="PTHR23511:SF34">
    <property type="entry name" value="SYNAPTIC VESICLE GLYCOPROTEIN 2"/>
    <property type="match status" value="1"/>
</dbReference>
<feature type="transmembrane region" description="Helical" evidence="7">
    <location>
        <begin position="68"/>
        <end position="93"/>
    </location>
</feature>
<dbReference type="PROSITE" id="PS00217">
    <property type="entry name" value="SUGAR_TRANSPORT_2"/>
    <property type="match status" value="1"/>
</dbReference>
<dbReference type="InterPro" id="IPR005828">
    <property type="entry name" value="MFS_sugar_transport-like"/>
</dbReference>
<dbReference type="Proteomes" id="UP001500192">
    <property type="component" value="Unassembled WGS sequence"/>
</dbReference>
<feature type="domain" description="Major facilitator superfamily (MFS) profile" evidence="8">
    <location>
        <begin position="40"/>
        <end position="453"/>
    </location>
</feature>
<feature type="transmembrane region" description="Helical" evidence="7">
    <location>
        <begin position="428"/>
        <end position="448"/>
    </location>
</feature>
<feature type="transmembrane region" description="Helical" evidence="7">
    <location>
        <begin position="164"/>
        <end position="186"/>
    </location>
</feature>
<dbReference type="Gene3D" id="1.20.1250.20">
    <property type="entry name" value="MFS general substrate transporter like domains"/>
    <property type="match status" value="1"/>
</dbReference>
<dbReference type="InterPro" id="IPR005829">
    <property type="entry name" value="Sugar_transporter_CS"/>
</dbReference>
<keyword evidence="5 7" id="KW-0472">Membrane</keyword>
<feature type="transmembrane region" description="Helical" evidence="7">
    <location>
        <begin position="105"/>
        <end position="124"/>
    </location>
</feature>
<proteinExistence type="predicted"/>
<evidence type="ECO:0000256" key="1">
    <source>
        <dbReference type="ARBA" id="ARBA00004651"/>
    </source>
</evidence>
<keyword evidence="3 7" id="KW-0812">Transmembrane</keyword>
<dbReference type="PANTHER" id="PTHR23511">
    <property type="entry name" value="SYNAPTIC VESICLE GLYCOPROTEIN 2"/>
    <property type="match status" value="1"/>
</dbReference>
<evidence type="ECO:0000313" key="10">
    <source>
        <dbReference type="Proteomes" id="UP001500192"/>
    </source>
</evidence>
<feature type="transmembrane region" description="Helical" evidence="7">
    <location>
        <begin position="192"/>
        <end position="212"/>
    </location>
</feature>
<evidence type="ECO:0000256" key="4">
    <source>
        <dbReference type="ARBA" id="ARBA00022989"/>
    </source>
</evidence>
<name>A0ABP8VFJ3_9PSEU</name>